<dbReference type="InterPro" id="IPR022742">
    <property type="entry name" value="Hydrolase_4"/>
</dbReference>
<dbReference type="SUPFAM" id="SSF53474">
    <property type="entry name" value="alpha/beta-Hydrolases"/>
    <property type="match status" value="1"/>
</dbReference>
<evidence type="ECO:0000259" key="1">
    <source>
        <dbReference type="Pfam" id="PF12146"/>
    </source>
</evidence>
<keyword evidence="2" id="KW-0378">Hydrolase</keyword>
<accession>A0A1V0NF01</accession>
<dbReference type="PRINTS" id="PR00111">
    <property type="entry name" value="ABHYDROLASE"/>
</dbReference>
<dbReference type="GO" id="GO:0016020">
    <property type="term" value="C:membrane"/>
    <property type="evidence" value="ECO:0007669"/>
    <property type="project" value="TreeGrafter"/>
</dbReference>
<dbReference type="GO" id="GO:0046464">
    <property type="term" value="P:acylglycerol catabolic process"/>
    <property type="evidence" value="ECO:0007669"/>
    <property type="project" value="TreeGrafter"/>
</dbReference>
<dbReference type="Pfam" id="PF12146">
    <property type="entry name" value="Hydrolase_4"/>
    <property type="match status" value="1"/>
</dbReference>
<dbReference type="PANTHER" id="PTHR43798:SF5">
    <property type="entry name" value="MONOACYLGLYCEROL LIPASE ABHD6"/>
    <property type="match status" value="1"/>
</dbReference>
<dbReference type="EMBL" id="CP015897">
    <property type="protein sequence ID" value="ARD98502.1"/>
    <property type="molecule type" value="Genomic_DNA"/>
</dbReference>
<proteinExistence type="predicted"/>
<reference evidence="2 3" key="1">
    <citation type="journal article" date="2017" name="BMC Genomics">
        <title>Comparative and functional genomics of the Lactococcus lactis taxon; insights into evolution and niche adaptation.</title>
        <authorList>
            <person name="Kelleher P."/>
            <person name="Bottacini F."/>
            <person name="Mahony J."/>
            <person name="Kilcawley K.N."/>
            <person name="van Sinderen D."/>
        </authorList>
    </citation>
    <scope>NUCLEOTIDE SEQUENCE [LARGE SCALE GENOMIC DNA]</scope>
    <source>
        <strain evidence="2 3">275</strain>
    </source>
</reference>
<dbReference type="Proteomes" id="UP000192085">
    <property type="component" value="Chromosome"/>
</dbReference>
<evidence type="ECO:0000313" key="2">
    <source>
        <dbReference type="EMBL" id="ARD98502.1"/>
    </source>
</evidence>
<dbReference type="InterPro" id="IPR050266">
    <property type="entry name" value="AB_hydrolase_sf"/>
</dbReference>
<name>A0A1V0NF01_LACLL</name>
<dbReference type="GO" id="GO:0047372">
    <property type="term" value="F:monoacylglycerol lipase activity"/>
    <property type="evidence" value="ECO:0007669"/>
    <property type="project" value="TreeGrafter"/>
</dbReference>
<organism evidence="2 3">
    <name type="scientific">Lactococcus lactis subsp. lactis</name>
    <name type="common">Streptococcus lactis</name>
    <dbReference type="NCBI Taxonomy" id="1360"/>
    <lineage>
        <taxon>Bacteria</taxon>
        <taxon>Bacillati</taxon>
        <taxon>Bacillota</taxon>
        <taxon>Bacilli</taxon>
        <taxon>Lactobacillales</taxon>
        <taxon>Streptococcaceae</taxon>
        <taxon>Lactococcus</taxon>
    </lineage>
</organism>
<dbReference type="InterPro" id="IPR000073">
    <property type="entry name" value="AB_hydrolase_1"/>
</dbReference>
<sequence length="278" mass="30974">MAKNLNMSDECWYINSDSMKYKLDGFRYHKSPQNGTRLLIQGLGCESKIIWNGVTNEFSKSDSHRDIIAFDVRGVGKSTGNPISLEQIVDDTIQIVCSEEGPIQLVGHSLGGIIALKVAEQVQEYIDSVVLICSNPQYTPKAKNGFAWRANQIQEMQTVSCIFQKVIPRSFSENFINNHPIAVSEFMDMLNRQSPTNYSKLSLIASEADALGAFDKIDVPLLMIVGSEDPSITIKRSTEFASRRDCNLEIVYGAGHNIPLEDPGMLTHIIQQFDSSIH</sequence>
<dbReference type="AlphaFoldDB" id="A0A1V0NF01"/>
<gene>
    <name evidence="2" type="ORF">LL275_0870</name>
</gene>
<protein>
    <submittedName>
        <fullName evidence="2">Alpha/beta superfamily hydrolase</fullName>
    </submittedName>
</protein>
<dbReference type="PANTHER" id="PTHR43798">
    <property type="entry name" value="MONOACYLGLYCEROL LIPASE"/>
    <property type="match status" value="1"/>
</dbReference>
<dbReference type="RefSeq" id="WP_081144263.1">
    <property type="nucleotide sequence ID" value="NZ_CP015897.1"/>
</dbReference>
<feature type="domain" description="Serine aminopeptidase S33" evidence="1">
    <location>
        <begin position="66"/>
        <end position="261"/>
    </location>
</feature>
<dbReference type="Gene3D" id="3.40.50.1820">
    <property type="entry name" value="alpha/beta hydrolase"/>
    <property type="match status" value="1"/>
</dbReference>
<dbReference type="InterPro" id="IPR029058">
    <property type="entry name" value="AB_hydrolase_fold"/>
</dbReference>
<evidence type="ECO:0000313" key="3">
    <source>
        <dbReference type="Proteomes" id="UP000192085"/>
    </source>
</evidence>